<dbReference type="SUPFAM" id="SSF89360">
    <property type="entry name" value="HesB-like domain"/>
    <property type="match status" value="1"/>
</dbReference>
<proteinExistence type="predicted"/>
<dbReference type="STRING" id="152268.A6K24_20135"/>
<name>A0A179T1A9_9BACI</name>
<dbReference type="OrthoDB" id="2361087at2"/>
<evidence type="ECO:0000313" key="3">
    <source>
        <dbReference type="Proteomes" id="UP000078534"/>
    </source>
</evidence>
<dbReference type="AlphaFoldDB" id="A0A179T1A9"/>
<dbReference type="Proteomes" id="UP000078534">
    <property type="component" value="Unassembled WGS sequence"/>
</dbReference>
<dbReference type="RefSeq" id="WP_066330157.1">
    <property type="nucleotide sequence ID" value="NZ_LWSG01000009.1"/>
</dbReference>
<evidence type="ECO:0000313" key="2">
    <source>
        <dbReference type="EMBL" id="OAS87481.1"/>
    </source>
</evidence>
<comment type="caution">
    <text evidence="2">The sequence shown here is derived from an EMBL/GenBank/DDBJ whole genome shotgun (WGS) entry which is preliminary data.</text>
</comment>
<reference evidence="3" key="1">
    <citation type="submission" date="2016-04" db="EMBL/GenBank/DDBJ databases">
        <authorList>
            <person name="Lyu Z."/>
            <person name="Lyu W."/>
        </authorList>
    </citation>
    <scope>NUCLEOTIDE SEQUENCE [LARGE SCALE GENOMIC DNA]</scope>
    <source>
        <strain evidence="3">C44</strain>
    </source>
</reference>
<dbReference type="Gene3D" id="2.60.300.12">
    <property type="entry name" value="HesB-like domain"/>
    <property type="match status" value="1"/>
</dbReference>
<accession>A0A179T1A9</accession>
<protein>
    <submittedName>
        <fullName evidence="2">Heme biosynthesis protein HemY</fullName>
    </submittedName>
</protein>
<gene>
    <name evidence="2" type="ORF">A6K24_20135</name>
</gene>
<dbReference type="EMBL" id="LWSG01000009">
    <property type="protein sequence ID" value="OAS87481.1"/>
    <property type="molecule type" value="Genomic_DNA"/>
</dbReference>
<keyword evidence="3" id="KW-1185">Reference proteome</keyword>
<dbReference type="InterPro" id="IPR000361">
    <property type="entry name" value="ATAP_core_dom"/>
</dbReference>
<evidence type="ECO:0000259" key="1">
    <source>
        <dbReference type="Pfam" id="PF01521"/>
    </source>
</evidence>
<dbReference type="Pfam" id="PF01521">
    <property type="entry name" value="Fe-S_biosyn"/>
    <property type="match status" value="1"/>
</dbReference>
<feature type="domain" description="Core" evidence="1">
    <location>
        <begin position="1"/>
        <end position="104"/>
    </location>
</feature>
<sequence length="107" mass="12303">MQLTFTKEAIEQLTPKLRENKNRVLKLKYDTEGCGCVMSGVTALWLVKEQDADDIKLETNEVPLFVEKTKMVFLDEELTISYNKTANCYMLKSPSQILNPRMSLLVK</sequence>
<organism evidence="2 3">
    <name type="scientific">Metabacillus litoralis</name>
    <dbReference type="NCBI Taxonomy" id="152268"/>
    <lineage>
        <taxon>Bacteria</taxon>
        <taxon>Bacillati</taxon>
        <taxon>Bacillota</taxon>
        <taxon>Bacilli</taxon>
        <taxon>Bacillales</taxon>
        <taxon>Bacillaceae</taxon>
        <taxon>Metabacillus</taxon>
    </lineage>
</organism>
<dbReference type="InterPro" id="IPR035903">
    <property type="entry name" value="HesB-like_dom_sf"/>
</dbReference>